<dbReference type="GeneID" id="89336285"/>
<keyword evidence="5" id="KW-1185">Reference proteome</keyword>
<accession>A0AAX4L3D0</accession>
<reference evidence="4 5" key="1">
    <citation type="submission" date="2024-02" db="EMBL/GenBank/DDBJ databases">
        <title>STSV induces naive adaptation in Sulfolobus.</title>
        <authorList>
            <person name="Xiang X."/>
            <person name="Song M."/>
        </authorList>
    </citation>
    <scope>NUCLEOTIDE SEQUENCE [LARGE SCALE GENOMIC DNA]</scope>
    <source>
        <strain evidence="4 5">RT2</strain>
    </source>
</reference>
<dbReference type="RefSeq" id="WP_338604207.1">
    <property type="nucleotide sequence ID" value="NZ_CP146016.1"/>
</dbReference>
<feature type="domain" description="SHSP" evidence="3">
    <location>
        <begin position="19"/>
        <end position="124"/>
    </location>
</feature>
<dbReference type="AlphaFoldDB" id="A0AAX4L3D0"/>
<gene>
    <name evidence="4" type="primary">hsp14</name>
    <name evidence="4" type="ORF">V6M85_05915</name>
</gene>
<dbReference type="InterPro" id="IPR008978">
    <property type="entry name" value="HSP20-like_chaperone"/>
</dbReference>
<proteinExistence type="inferred from homology"/>
<evidence type="ECO:0000313" key="5">
    <source>
        <dbReference type="Proteomes" id="UP001432202"/>
    </source>
</evidence>
<dbReference type="CDD" id="cd06464">
    <property type="entry name" value="ACD_sHsps-like"/>
    <property type="match status" value="1"/>
</dbReference>
<sequence length="124" mass="14233">MMDVIIREIGRKVNELTREFYETIIPPVDMYEEGGELIVIADLAGFNKDKINVRITSQNDLIINAERELQYIGTKYTVQRPLRIHKVIHLPVKVRKDSQITAKYENGVLTIRIPIEGAVSVKVE</sequence>
<evidence type="ECO:0000313" key="4">
    <source>
        <dbReference type="EMBL" id="WWQ61606.1"/>
    </source>
</evidence>
<comment type="similarity">
    <text evidence="1 2">Belongs to the small heat shock protein (HSP20) family.</text>
</comment>
<organism evidence="4 5">
    <name type="scientific">Sulfolobus tengchongensis</name>
    <dbReference type="NCBI Taxonomy" id="207809"/>
    <lineage>
        <taxon>Archaea</taxon>
        <taxon>Thermoproteota</taxon>
        <taxon>Thermoprotei</taxon>
        <taxon>Sulfolobales</taxon>
        <taxon>Sulfolobaceae</taxon>
        <taxon>Sulfolobus</taxon>
    </lineage>
</organism>
<dbReference type="NCBIfam" id="NF041799">
    <property type="entry name" value="Hsp14"/>
    <property type="match status" value="1"/>
</dbReference>
<evidence type="ECO:0000256" key="2">
    <source>
        <dbReference type="RuleBase" id="RU003616"/>
    </source>
</evidence>
<name>A0AAX4L3D0_9CREN</name>
<evidence type="ECO:0000259" key="3">
    <source>
        <dbReference type="PROSITE" id="PS01031"/>
    </source>
</evidence>
<dbReference type="PROSITE" id="PS01031">
    <property type="entry name" value="SHSP"/>
    <property type="match status" value="1"/>
</dbReference>
<dbReference type="Gene3D" id="2.60.40.790">
    <property type="match status" value="1"/>
</dbReference>
<keyword evidence="4" id="KW-0346">Stress response</keyword>
<dbReference type="Proteomes" id="UP001432202">
    <property type="component" value="Chromosome"/>
</dbReference>
<dbReference type="Pfam" id="PF00011">
    <property type="entry name" value="HSP20"/>
    <property type="match status" value="1"/>
</dbReference>
<protein>
    <submittedName>
        <fullName evidence="4">Archaeal heat shock protein Hsp14</fullName>
    </submittedName>
</protein>
<dbReference type="InterPro" id="IPR002068">
    <property type="entry name" value="A-crystallin/Hsp20_dom"/>
</dbReference>
<evidence type="ECO:0000256" key="1">
    <source>
        <dbReference type="PROSITE-ProRule" id="PRU00285"/>
    </source>
</evidence>
<dbReference type="SUPFAM" id="SSF49764">
    <property type="entry name" value="HSP20-like chaperones"/>
    <property type="match status" value="1"/>
</dbReference>
<dbReference type="EMBL" id="CP146016">
    <property type="protein sequence ID" value="WWQ61606.1"/>
    <property type="molecule type" value="Genomic_DNA"/>
</dbReference>